<name>A0A1B9GUK7_9TREE</name>
<protein>
    <recommendedName>
        <fullName evidence="5">Transglutaminase-like domain-containing protein</fullName>
    </recommendedName>
</protein>
<evidence type="ECO:0000256" key="1">
    <source>
        <dbReference type="ARBA" id="ARBA00009390"/>
    </source>
</evidence>
<feature type="domain" description="Transglutaminase-like" evidence="5">
    <location>
        <begin position="211"/>
        <end position="266"/>
    </location>
</feature>
<sequence length="656" mass="72991">MPPLPALNPDMSGDFTKHQHLINFIASLLAVGRISSIPRSYAPSPREVRSLLDAWLIIERNYPDQVARYVIDRGRNVPNQDMERTIQNLKSHSLTLKVDPNTNVTEYEIRSVLPDLSFATASLLSNLPFKPFGPVDAEVLALARWFKSSYMRWIDPIPCPTCGGPTFGAGSSQPMSHERLDGAGRVELHNCRDPACGGQRRFARYGKIRALLRSREGRCGEWAQLFYVFLRVKGIEARYIWNSEDHVWCEYWSPTLQHWVHVDSCEAATNKPLLYARGWGKKQAYCLAFGPYGAEDVTRAYVDDYNGACRGRRRARGWKEIDLRRALYAHTITLRLQLAPPERARLEAMDQMQTLWTADEAGRFAEAERMELGGRESGPEDWRKMRDEMGAQKVEKPKYTVRSTLQSSGGSLHLLGSARLNDGCIVLTSGSSQTSAVYCRTPIRRTDNLHIHCRFRLSAPPGAGEADGIALIFARERGLGLGGYGMGYDGVGGNGDFAIEVDTYRTQDYADDPPTPHISLQSPPKAHHRHSIACTKAGSIPHLSNGRTYDLEVFYEGSSTEQRTVKAYLGVPGEGWIEVINVPLPASGNDIEDHEWFVGVSGACGGLWQKQEVLNLKIDLIDLDRTGAYDDPPADAKAETSGAEAQAIEVEKDDLA</sequence>
<dbReference type="GO" id="GO:0006516">
    <property type="term" value="P:glycoprotein catabolic process"/>
    <property type="evidence" value="ECO:0007669"/>
    <property type="project" value="TreeGrafter"/>
</dbReference>
<gene>
    <name evidence="6" type="ORF">I316_03777</name>
</gene>
<dbReference type="GO" id="GO:0005634">
    <property type="term" value="C:nucleus"/>
    <property type="evidence" value="ECO:0007669"/>
    <property type="project" value="TreeGrafter"/>
</dbReference>
<dbReference type="Gene3D" id="3.10.620.30">
    <property type="match status" value="1"/>
</dbReference>
<evidence type="ECO:0000256" key="2">
    <source>
        <dbReference type="ARBA" id="ARBA00022723"/>
    </source>
</evidence>
<dbReference type="InterPro" id="IPR002931">
    <property type="entry name" value="Transglutaminase-like"/>
</dbReference>
<organism evidence="6 7">
    <name type="scientific">Kwoniella heveanensis BCC8398</name>
    <dbReference type="NCBI Taxonomy" id="1296120"/>
    <lineage>
        <taxon>Eukaryota</taxon>
        <taxon>Fungi</taxon>
        <taxon>Dikarya</taxon>
        <taxon>Basidiomycota</taxon>
        <taxon>Agaricomycotina</taxon>
        <taxon>Tremellomycetes</taxon>
        <taxon>Tremellales</taxon>
        <taxon>Cryptococcaceae</taxon>
        <taxon>Kwoniella</taxon>
    </lineage>
</organism>
<dbReference type="Proteomes" id="UP000092666">
    <property type="component" value="Unassembled WGS sequence"/>
</dbReference>
<dbReference type="GO" id="GO:0000224">
    <property type="term" value="F:peptide-N4-(N-acetyl-beta-glucosaminyl)asparagine amidase activity"/>
    <property type="evidence" value="ECO:0007669"/>
    <property type="project" value="TreeGrafter"/>
</dbReference>
<keyword evidence="2" id="KW-0479">Metal-binding</keyword>
<reference evidence="7" key="2">
    <citation type="submission" date="2013-12" db="EMBL/GenBank/DDBJ databases">
        <title>Evolution of pathogenesis and genome organization in the Tremellales.</title>
        <authorList>
            <person name="Cuomo C."/>
            <person name="Litvintseva A."/>
            <person name="Heitman J."/>
            <person name="Chen Y."/>
            <person name="Sun S."/>
            <person name="Springer D."/>
            <person name="Dromer F."/>
            <person name="Young S."/>
            <person name="Zeng Q."/>
            <person name="Chapman S."/>
            <person name="Gujja S."/>
            <person name="Saif S."/>
            <person name="Birren B."/>
        </authorList>
    </citation>
    <scope>NUCLEOTIDE SEQUENCE [LARGE SCALE GENOMIC DNA]</scope>
    <source>
        <strain evidence="7">BCC8398</strain>
    </source>
</reference>
<dbReference type="Pfam" id="PF01841">
    <property type="entry name" value="Transglut_core"/>
    <property type="match status" value="1"/>
</dbReference>
<dbReference type="CDD" id="cd01951">
    <property type="entry name" value="lectin_L-type"/>
    <property type="match status" value="1"/>
</dbReference>
<evidence type="ECO:0000256" key="4">
    <source>
        <dbReference type="SAM" id="MobiDB-lite"/>
    </source>
</evidence>
<dbReference type="InterPro" id="IPR013320">
    <property type="entry name" value="ConA-like_dom_sf"/>
</dbReference>
<dbReference type="STRING" id="1296120.A0A1B9GUK7"/>
<proteinExistence type="inferred from homology"/>
<dbReference type="PANTHER" id="PTHR12143">
    <property type="entry name" value="PEPTIDE N-GLYCANASE PNGASE -RELATED"/>
    <property type="match status" value="1"/>
</dbReference>
<evidence type="ECO:0000256" key="3">
    <source>
        <dbReference type="ARBA" id="ARBA00022833"/>
    </source>
</evidence>
<keyword evidence="7" id="KW-1185">Reference proteome</keyword>
<evidence type="ECO:0000313" key="7">
    <source>
        <dbReference type="Proteomes" id="UP000092666"/>
    </source>
</evidence>
<dbReference type="InterPro" id="IPR056573">
    <property type="entry name" value="Lectin_L-type_dom"/>
</dbReference>
<dbReference type="Gene3D" id="2.60.120.200">
    <property type="match status" value="1"/>
</dbReference>
<dbReference type="AlphaFoldDB" id="A0A1B9GUK7"/>
<accession>A0A1B9GUK7</accession>
<dbReference type="GO" id="GO:0046872">
    <property type="term" value="F:metal ion binding"/>
    <property type="evidence" value="ECO:0007669"/>
    <property type="project" value="UniProtKB-KW"/>
</dbReference>
<dbReference type="InterPro" id="IPR038765">
    <property type="entry name" value="Papain-like_cys_pep_sf"/>
</dbReference>
<dbReference type="PANTHER" id="PTHR12143:SF19">
    <property type="entry name" value="PEPTIDE-N(4)-(N-ACETYL-BETA-GLUCOSAMINYL)ASPARAGINE AMIDASE"/>
    <property type="match status" value="1"/>
</dbReference>
<dbReference type="SUPFAM" id="SSF54001">
    <property type="entry name" value="Cysteine proteinases"/>
    <property type="match status" value="1"/>
</dbReference>
<dbReference type="InterPro" id="IPR050883">
    <property type="entry name" value="PNGase"/>
</dbReference>
<dbReference type="GO" id="GO:0005829">
    <property type="term" value="C:cytosol"/>
    <property type="evidence" value="ECO:0007669"/>
    <property type="project" value="TreeGrafter"/>
</dbReference>
<dbReference type="SUPFAM" id="SSF49899">
    <property type="entry name" value="Concanavalin A-like lectins/glucanases"/>
    <property type="match status" value="1"/>
</dbReference>
<comment type="similarity">
    <text evidence="1">Belongs to the transglutaminase-like superfamily. PNGase family.</text>
</comment>
<dbReference type="EMBL" id="KV700124">
    <property type="protein sequence ID" value="OCF34733.1"/>
    <property type="molecule type" value="Genomic_DNA"/>
</dbReference>
<evidence type="ECO:0000313" key="6">
    <source>
        <dbReference type="EMBL" id="OCF34733.1"/>
    </source>
</evidence>
<reference evidence="6 7" key="1">
    <citation type="submission" date="2013-07" db="EMBL/GenBank/DDBJ databases">
        <title>The Genome Sequence of Cryptococcus heveanensis BCC8398.</title>
        <authorList>
            <consortium name="The Broad Institute Genome Sequencing Platform"/>
            <person name="Cuomo C."/>
            <person name="Litvintseva A."/>
            <person name="Chen Y."/>
            <person name="Heitman J."/>
            <person name="Sun S."/>
            <person name="Springer D."/>
            <person name="Dromer F."/>
            <person name="Young S.K."/>
            <person name="Zeng Q."/>
            <person name="Gargeya S."/>
            <person name="Fitzgerald M."/>
            <person name="Abouelleil A."/>
            <person name="Alvarado L."/>
            <person name="Berlin A.M."/>
            <person name="Chapman S.B."/>
            <person name="Dewar J."/>
            <person name="Goldberg J."/>
            <person name="Griggs A."/>
            <person name="Gujja S."/>
            <person name="Hansen M."/>
            <person name="Howarth C."/>
            <person name="Imamovic A."/>
            <person name="Larimer J."/>
            <person name="McCowan C."/>
            <person name="Murphy C."/>
            <person name="Pearson M."/>
            <person name="Priest M."/>
            <person name="Roberts A."/>
            <person name="Saif S."/>
            <person name="Shea T."/>
            <person name="Sykes S."/>
            <person name="Wortman J."/>
            <person name="Nusbaum C."/>
            <person name="Birren B."/>
        </authorList>
    </citation>
    <scope>NUCLEOTIDE SEQUENCE [LARGE SCALE GENOMIC DNA]</scope>
    <source>
        <strain evidence="6 7">BCC8398</strain>
    </source>
</reference>
<evidence type="ECO:0000259" key="5">
    <source>
        <dbReference type="SMART" id="SM00460"/>
    </source>
</evidence>
<dbReference type="SMART" id="SM00460">
    <property type="entry name" value="TGc"/>
    <property type="match status" value="1"/>
</dbReference>
<keyword evidence="3" id="KW-0862">Zinc</keyword>
<feature type="compositionally biased region" description="Basic and acidic residues" evidence="4">
    <location>
        <begin position="629"/>
        <end position="638"/>
    </location>
</feature>
<dbReference type="OrthoDB" id="409136at2759"/>
<feature type="region of interest" description="Disordered" evidence="4">
    <location>
        <begin position="629"/>
        <end position="656"/>
    </location>
</feature>